<accession>A0A087MI19</accession>
<dbReference type="InterPro" id="IPR056822">
    <property type="entry name" value="TEN_NHL"/>
</dbReference>
<dbReference type="InterPro" id="IPR003961">
    <property type="entry name" value="FN3_dom"/>
</dbReference>
<comment type="caution">
    <text evidence="2">The sequence shown here is derived from an EMBL/GenBank/DDBJ whole genome shotgun (WGS) entry which is preliminary data.</text>
</comment>
<evidence type="ECO:0000313" key="2">
    <source>
        <dbReference type="EMBL" id="KFL36522.1"/>
    </source>
</evidence>
<dbReference type="STRING" id="1121014.N788_12480"/>
<dbReference type="Proteomes" id="UP000029085">
    <property type="component" value="Unassembled WGS sequence"/>
</dbReference>
<dbReference type="CDD" id="cd00063">
    <property type="entry name" value="FN3"/>
    <property type="match status" value="1"/>
</dbReference>
<dbReference type="SUPFAM" id="SSF49265">
    <property type="entry name" value="Fibronectin type III"/>
    <property type="match status" value="1"/>
</dbReference>
<dbReference type="SUPFAM" id="SSF141072">
    <property type="entry name" value="CalX-like"/>
    <property type="match status" value="1"/>
</dbReference>
<dbReference type="Gene3D" id="2.120.10.30">
    <property type="entry name" value="TolB, C-terminal domain"/>
    <property type="match status" value="2"/>
</dbReference>
<dbReference type="InterPro" id="IPR011042">
    <property type="entry name" value="6-blade_b-propeller_TolB-like"/>
</dbReference>
<dbReference type="InterPro" id="IPR013783">
    <property type="entry name" value="Ig-like_fold"/>
</dbReference>
<proteinExistence type="predicted"/>
<evidence type="ECO:0000259" key="1">
    <source>
        <dbReference type="PROSITE" id="PS50853"/>
    </source>
</evidence>
<organism evidence="2 3">
    <name type="scientific">Arenimonas donghaensis DSM 18148 = HO3-R19</name>
    <dbReference type="NCBI Taxonomy" id="1121014"/>
    <lineage>
        <taxon>Bacteria</taxon>
        <taxon>Pseudomonadati</taxon>
        <taxon>Pseudomonadota</taxon>
        <taxon>Gammaproteobacteria</taxon>
        <taxon>Lysobacterales</taxon>
        <taxon>Lysobacteraceae</taxon>
        <taxon>Arenimonas</taxon>
    </lineage>
</organism>
<dbReference type="Pfam" id="PF00041">
    <property type="entry name" value="fn3"/>
    <property type="match status" value="1"/>
</dbReference>
<dbReference type="Pfam" id="PF25021">
    <property type="entry name" value="TEN_NHL"/>
    <property type="match status" value="1"/>
</dbReference>
<dbReference type="SMART" id="SM00060">
    <property type="entry name" value="FN3"/>
    <property type="match status" value="1"/>
</dbReference>
<name>A0A087MI19_9GAMM</name>
<dbReference type="Gene3D" id="2.60.40.3440">
    <property type="match status" value="1"/>
</dbReference>
<gene>
    <name evidence="2" type="ORF">N788_12480</name>
</gene>
<protein>
    <recommendedName>
        <fullName evidence="1">Fibronectin type-III domain-containing protein</fullName>
    </recommendedName>
</protein>
<keyword evidence="3" id="KW-1185">Reference proteome</keyword>
<dbReference type="PANTHER" id="PTHR46388">
    <property type="entry name" value="NHL REPEAT-CONTAINING PROTEIN 2"/>
    <property type="match status" value="1"/>
</dbReference>
<reference evidence="2 3" key="2">
    <citation type="journal article" date="2015" name="Stand. Genomic Sci.">
        <title>High quality draft genomic sequence of Arenimonas donghaensis DSM 18148(T).</title>
        <authorList>
            <person name="Chen F."/>
            <person name="Wang H."/>
            <person name="Cao Y."/>
            <person name="Li X."/>
            <person name="Wang G."/>
        </authorList>
    </citation>
    <scope>NUCLEOTIDE SEQUENCE [LARGE SCALE GENOMIC DNA]</scope>
    <source>
        <strain evidence="2 3">HO3-R19</strain>
    </source>
</reference>
<dbReference type="Gene3D" id="2.60.40.10">
    <property type="entry name" value="Immunoglobulins"/>
    <property type="match status" value="1"/>
</dbReference>
<dbReference type="Pfam" id="PF17963">
    <property type="entry name" value="Big_9"/>
    <property type="match status" value="1"/>
</dbReference>
<dbReference type="AlphaFoldDB" id="A0A087MI19"/>
<feature type="domain" description="Fibronectin type-III" evidence="1">
    <location>
        <begin position="248"/>
        <end position="334"/>
    </location>
</feature>
<dbReference type="EMBL" id="AVCJ01000013">
    <property type="protein sequence ID" value="KFL36522.1"/>
    <property type="molecule type" value="Genomic_DNA"/>
</dbReference>
<dbReference type="PATRIC" id="fig|1121014.3.peg.1563"/>
<dbReference type="Gene3D" id="2.60.40.2030">
    <property type="match status" value="1"/>
</dbReference>
<dbReference type="SUPFAM" id="SSF63829">
    <property type="entry name" value="Calcium-dependent phosphotriesterase"/>
    <property type="match status" value="1"/>
</dbReference>
<reference evidence="3" key="1">
    <citation type="submission" date="2013-08" db="EMBL/GenBank/DDBJ databases">
        <title>Genome sequencing of Arenimonas donghaensis.</title>
        <authorList>
            <person name="Chen F."/>
            <person name="Wang G."/>
        </authorList>
    </citation>
    <scope>NUCLEOTIDE SEQUENCE [LARGE SCALE GENOMIC DNA]</scope>
    <source>
        <strain evidence="3">HO3-R19</strain>
    </source>
</reference>
<dbReference type="InterPro" id="IPR036116">
    <property type="entry name" value="FN3_sf"/>
</dbReference>
<dbReference type="PROSITE" id="PS50853">
    <property type="entry name" value="FN3"/>
    <property type="match status" value="1"/>
</dbReference>
<dbReference type="InterPro" id="IPR038081">
    <property type="entry name" value="CalX-like_sf"/>
</dbReference>
<dbReference type="PANTHER" id="PTHR46388:SF2">
    <property type="entry name" value="NHL REPEAT-CONTAINING PROTEIN 2"/>
    <property type="match status" value="1"/>
</dbReference>
<sequence>MVDDQGIMRTLAGNGSAGDTGDGGAAAAATLDAPTALVSNYPGYPRSLFLSTGNRVRLVRLDPISAAPPAGVILAFAGTGEAGFSGDGGPAASARLNSPGALAAAPDGSVYIADNGNFRIRRVDPQGIITTVAGTGVEGDAGLGGPATQAQLSVVTALALDQQGRLYIAQAQHHRILRIGGDGQLESFIGTGTAGFSGDGGPVGAAQLNQPSGLGVDVDNRLWIADKGNRRIRITSPLIADGATVPEAPGKPRASSANTAIRVEVEPPADGGMPILEYIYEATPADVPPQASAYPRLTVSGLENGRTYTFTVRARNAVGLGPRSPASNQAVPLLSMPELSAPDVQVWEGNSGGSVAQMRFLLDSPAVIPVEFSVRSNGGSATPGVDYAPIPLTPLRIEVGQTEVSLPVTVFGDTAVEQDETIEFDWDFGISGAYRETPRQRRWTLVVRDDDIATPVEIAVRNDRLVLRENSPATAVPVLENDEFDLARLAGGSLVVAAPPVKGSATVDNGGTPGSAGDDVLRYQPHPDTAGEDQFSYRVCLSGGVCREATVTVMIRPHLDHELYFVGNAGFKDLELIGLRAMPSATYSTTALVGPVFIQDALSVDPSSETPWDGGESRRVHLRTLPESDTPDAREWKVLVESGDAGEGTAVDLYLGLDENGDGQASPDELRCTSATDANVERCELALSQSPGERPAYWVMVHNRGVSTASTRTDIFEVPMSGSIGKLVATGPGRADAGEASTLRVAWHDGTLLAGGYRVGYVALSAADGQPMGSFPIRIHDYDLPVEAVVLRSGEPYTLALRPGQRHESIIIDVPLGATRMTVQSASTQNVDLYLAPAPGSGGGPDSLVAPVANAATHSATGPTGNEVIEVSGAALTPGRWYLIPRNAAAAPARIELTAVVEGNVPAVRPGSYFNADRSGHGLFLYPAGNQWAGLWYTYLEDGVGTWYYLQAPAPGIEGLWTSAIYRASWNGMRNVLTQIGHATVTPTGSDGFLFSYTLDGKTGSEPMAPLGRGCPTLGGLPVDASSHWFNPDSAGTGYSVQFFENYEFHAAFIYDERGQPRFVTAERNAFGGANANLVAQQLTGFCPTCPRLAPPERFDVGVLGRTISQGKLDRISLDLLFEAGVDGAWSIDEPVQLLGGPGTTQGCAP</sequence>
<evidence type="ECO:0000313" key="3">
    <source>
        <dbReference type="Proteomes" id="UP000029085"/>
    </source>
</evidence>